<accession>A0ABT7AI65</accession>
<evidence type="ECO:0000313" key="2">
    <source>
        <dbReference type="Proteomes" id="UP001321492"/>
    </source>
</evidence>
<dbReference type="RefSeq" id="WP_283741035.1">
    <property type="nucleotide sequence ID" value="NZ_JASJEV010000007.1"/>
</dbReference>
<reference evidence="1 2" key="1">
    <citation type="submission" date="2023-05" db="EMBL/GenBank/DDBJ databases">
        <title>Chelatococcus sp. nov., a moderately thermophilic bacterium isolated from hot spring microbial mat.</title>
        <authorList>
            <person name="Hu C.-J."/>
            <person name="Li W.-J."/>
        </authorList>
    </citation>
    <scope>NUCLEOTIDE SEQUENCE [LARGE SCALE GENOMIC DNA]</scope>
    <source>
        <strain evidence="1 2">SYSU G07232</strain>
    </source>
</reference>
<proteinExistence type="predicted"/>
<dbReference type="EMBL" id="JASJEV010000007">
    <property type="protein sequence ID" value="MDJ1159043.1"/>
    <property type="molecule type" value="Genomic_DNA"/>
</dbReference>
<evidence type="ECO:0008006" key="3">
    <source>
        <dbReference type="Google" id="ProtNLM"/>
    </source>
</evidence>
<sequence length="190" mass="19491">MKGALQFAFAGVVGLVLGAIVHLAAVFGIPELGDRDAYSRFSPLSRESAAHLLTDADRAGAAPALRDPAVATSVCAFDLAEGPVHVGVSVPGGFASVSVHRPGGGVIYAVTDRAAQRGAIDITLMTQDQLDEILAEDETGEPTQDLRVVSPVTRGLVVVRALAALPSLRERAEGIASTATCKPLRAVDGG</sequence>
<dbReference type="Proteomes" id="UP001321492">
    <property type="component" value="Unassembled WGS sequence"/>
</dbReference>
<keyword evidence="2" id="KW-1185">Reference proteome</keyword>
<organism evidence="1 2">
    <name type="scientific">Chelatococcus albus</name>
    <dbReference type="NCBI Taxonomy" id="3047466"/>
    <lineage>
        <taxon>Bacteria</taxon>
        <taxon>Pseudomonadati</taxon>
        <taxon>Pseudomonadota</taxon>
        <taxon>Alphaproteobacteria</taxon>
        <taxon>Hyphomicrobiales</taxon>
        <taxon>Chelatococcaceae</taxon>
        <taxon>Chelatococcus</taxon>
    </lineage>
</organism>
<comment type="caution">
    <text evidence="1">The sequence shown here is derived from an EMBL/GenBank/DDBJ whole genome shotgun (WGS) entry which is preliminary data.</text>
</comment>
<gene>
    <name evidence="1" type="ORF">QNA08_12430</name>
</gene>
<name>A0ABT7AI65_9HYPH</name>
<evidence type="ECO:0000313" key="1">
    <source>
        <dbReference type="EMBL" id="MDJ1159043.1"/>
    </source>
</evidence>
<protein>
    <recommendedName>
        <fullName evidence="3">DUF1254 domain-containing protein</fullName>
    </recommendedName>
</protein>